<dbReference type="KEGG" id="mlo:msr5734"/>
<evidence type="ECO:0000313" key="3">
    <source>
        <dbReference type="Proteomes" id="UP000000552"/>
    </source>
</evidence>
<proteinExistence type="predicted"/>
<dbReference type="HOGENOM" id="CLU_3065500_0_0_5"/>
<organism evidence="2 3">
    <name type="scientific">Mesorhizobium japonicum (strain LMG 29417 / CECT 9101 / MAFF 303099)</name>
    <name type="common">Mesorhizobium loti (strain MAFF 303099)</name>
    <dbReference type="NCBI Taxonomy" id="266835"/>
    <lineage>
        <taxon>Bacteria</taxon>
        <taxon>Pseudomonadati</taxon>
        <taxon>Pseudomonadota</taxon>
        <taxon>Alphaproteobacteria</taxon>
        <taxon>Hyphomicrobiales</taxon>
        <taxon>Phyllobacteriaceae</taxon>
        <taxon>Mesorhizobium</taxon>
    </lineage>
</organism>
<dbReference type="AlphaFoldDB" id="Q98B46"/>
<feature type="region of interest" description="Disordered" evidence="1">
    <location>
        <begin position="19"/>
        <end position="53"/>
    </location>
</feature>
<name>Q98B46_RHILO</name>
<evidence type="ECO:0000256" key="1">
    <source>
        <dbReference type="SAM" id="MobiDB-lite"/>
    </source>
</evidence>
<evidence type="ECO:0000313" key="2">
    <source>
        <dbReference type="EMBL" id="BAB52126.1"/>
    </source>
</evidence>
<dbReference type="EMBL" id="BA000012">
    <property type="protein sequence ID" value="BAB52126.1"/>
    <property type="molecule type" value="Genomic_DNA"/>
</dbReference>
<gene>
    <name evidence="2" type="ordered locus">msr5734</name>
</gene>
<dbReference type="Proteomes" id="UP000000552">
    <property type="component" value="Chromosome"/>
</dbReference>
<feature type="compositionally biased region" description="Basic and acidic residues" evidence="1">
    <location>
        <begin position="28"/>
        <end position="53"/>
    </location>
</feature>
<accession>Q98B46</accession>
<sequence>MHVLSRKCGRFPVTQIYSHGLEAGAHPQRPEPETPKGSEVRASRDEENSRQSS</sequence>
<protein>
    <submittedName>
        <fullName evidence="2">Msr5734 protein</fullName>
    </submittedName>
</protein>
<reference evidence="2 3" key="1">
    <citation type="journal article" date="2000" name="DNA Res.">
        <title>Complete genome structure of the nitrogen-fixing symbiotic bacterium Mesorhizobium loti.</title>
        <authorList>
            <person name="Kaneko T."/>
            <person name="Nakamura Y."/>
            <person name="Sato S."/>
            <person name="Asamizu E."/>
            <person name="Kato T."/>
            <person name="Sasamoto S."/>
            <person name="Watanabe A."/>
            <person name="Idesawa K."/>
            <person name="Ishikawa A."/>
            <person name="Kawashima K."/>
            <person name="Kimura T."/>
            <person name="Kishida Y."/>
            <person name="Kiyokawa C."/>
            <person name="Kohara M."/>
            <person name="Matsumoto M."/>
            <person name="Matsuno A."/>
            <person name="Mochizuki Y."/>
            <person name="Nakayama S."/>
            <person name="Nakazaki N."/>
            <person name="Shimpo S."/>
            <person name="Sugimoto M."/>
            <person name="Takeuchi C."/>
            <person name="Yamada M."/>
            <person name="Tabata S."/>
        </authorList>
    </citation>
    <scope>NUCLEOTIDE SEQUENCE [LARGE SCALE GENOMIC DNA]</scope>
    <source>
        <strain evidence="3">LMG 29417 / CECT 9101 / MAFF 303099</strain>
    </source>
</reference>